<dbReference type="EMBL" id="CAKOFQ010006660">
    <property type="protein sequence ID" value="CAH1955350.1"/>
    <property type="molecule type" value="Genomic_DNA"/>
</dbReference>
<evidence type="ECO:0000313" key="2">
    <source>
        <dbReference type="Proteomes" id="UP001152888"/>
    </source>
</evidence>
<keyword evidence="2" id="KW-1185">Reference proteome</keyword>
<evidence type="ECO:0000313" key="1">
    <source>
        <dbReference type="EMBL" id="CAH1955350.1"/>
    </source>
</evidence>
<reference evidence="1" key="1">
    <citation type="submission" date="2022-03" db="EMBL/GenBank/DDBJ databases">
        <authorList>
            <person name="Sayadi A."/>
        </authorList>
    </citation>
    <scope>NUCLEOTIDE SEQUENCE</scope>
</reference>
<dbReference type="AlphaFoldDB" id="A0A9P0NTF1"/>
<comment type="caution">
    <text evidence="1">The sequence shown here is derived from an EMBL/GenBank/DDBJ whole genome shotgun (WGS) entry which is preliminary data.</text>
</comment>
<dbReference type="Proteomes" id="UP001152888">
    <property type="component" value="Unassembled WGS sequence"/>
</dbReference>
<protein>
    <submittedName>
        <fullName evidence="1">Uncharacterized protein</fullName>
    </submittedName>
</protein>
<proteinExistence type="predicted"/>
<accession>A0A9P0NTF1</accession>
<name>A0A9P0NTF1_ACAOB</name>
<sequence>MTKRQDISSRRSEMRN</sequence>
<organism evidence="1 2">
    <name type="scientific">Acanthoscelides obtectus</name>
    <name type="common">Bean weevil</name>
    <name type="synonym">Bruchus obtectus</name>
    <dbReference type="NCBI Taxonomy" id="200917"/>
    <lineage>
        <taxon>Eukaryota</taxon>
        <taxon>Metazoa</taxon>
        <taxon>Ecdysozoa</taxon>
        <taxon>Arthropoda</taxon>
        <taxon>Hexapoda</taxon>
        <taxon>Insecta</taxon>
        <taxon>Pterygota</taxon>
        <taxon>Neoptera</taxon>
        <taxon>Endopterygota</taxon>
        <taxon>Coleoptera</taxon>
        <taxon>Polyphaga</taxon>
        <taxon>Cucujiformia</taxon>
        <taxon>Chrysomeloidea</taxon>
        <taxon>Chrysomelidae</taxon>
        <taxon>Bruchinae</taxon>
        <taxon>Bruchini</taxon>
        <taxon>Acanthoscelides</taxon>
    </lineage>
</organism>
<gene>
    <name evidence="1" type="ORF">ACAOBT_LOCUS1036</name>
</gene>